<dbReference type="Gene3D" id="1.20.120.1630">
    <property type="match status" value="1"/>
</dbReference>
<gene>
    <name evidence="1" type="ORF">EV356DRAFT_448451</name>
</gene>
<name>A0A6A6H685_VIRVR</name>
<dbReference type="PANTHER" id="PTHR32251:SF15">
    <property type="entry name" value="3-OXO-5-ALPHA-STEROID 4-DEHYDROGENASE (DUF1295)"/>
    <property type="match status" value="1"/>
</dbReference>
<dbReference type="PANTHER" id="PTHR32251">
    <property type="entry name" value="3-OXO-5-ALPHA-STEROID 4-DEHYDROGENASE"/>
    <property type="match status" value="1"/>
</dbReference>
<evidence type="ECO:0008006" key="3">
    <source>
        <dbReference type="Google" id="ProtNLM"/>
    </source>
</evidence>
<dbReference type="InterPro" id="IPR010721">
    <property type="entry name" value="UstE-like"/>
</dbReference>
<dbReference type="AlphaFoldDB" id="A0A6A6H685"/>
<reference evidence="1" key="1">
    <citation type="journal article" date="2020" name="Stud. Mycol.">
        <title>101 Dothideomycetes genomes: a test case for predicting lifestyles and emergence of pathogens.</title>
        <authorList>
            <person name="Haridas S."/>
            <person name="Albert R."/>
            <person name="Binder M."/>
            <person name="Bloem J."/>
            <person name="Labutti K."/>
            <person name="Salamov A."/>
            <person name="Andreopoulos B."/>
            <person name="Baker S."/>
            <person name="Barry K."/>
            <person name="Bills G."/>
            <person name="Bluhm B."/>
            <person name="Cannon C."/>
            <person name="Castanera R."/>
            <person name="Culley D."/>
            <person name="Daum C."/>
            <person name="Ezra D."/>
            <person name="Gonzalez J."/>
            <person name="Henrissat B."/>
            <person name="Kuo A."/>
            <person name="Liang C."/>
            <person name="Lipzen A."/>
            <person name="Lutzoni F."/>
            <person name="Magnuson J."/>
            <person name="Mondo S."/>
            <person name="Nolan M."/>
            <person name="Ohm R."/>
            <person name="Pangilinan J."/>
            <person name="Park H.-J."/>
            <person name="Ramirez L."/>
            <person name="Alfaro M."/>
            <person name="Sun H."/>
            <person name="Tritt A."/>
            <person name="Yoshinaga Y."/>
            <person name="Zwiers L.-H."/>
            <person name="Turgeon B."/>
            <person name="Goodwin S."/>
            <person name="Spatafora J."/>
            <person name="Crous P."/>
            <person name="Grigoriev I."/>
        </authorList>
    </citation>
    <scope>NUCLEOTIDE SEQUENCE</scope>
    <source>
        <strain evidence="1">Tuck. ex Michener</strain>
    </source>
</reference>
<dbReference type="GO" id="GO:0016020">
    <property type="term" value="C:membrane"/>
    <property type="evidence" value="ECO:0007669"/>
    <property type="project" value="TreeGrafter"/>
</dbReference>
<dbReference type="Proteomes" id="UP000800092">
    <property type="component" value="Unassembled WGS sequence"/>
</dbReference>
<keyword evidence="2" id="KW-1185">Reference proteome</keyword>
<proteinExistence type="predicted"/>
<organism evidence="1 2">
    <name type="scientific">Viridothelium virens</name>
    <name type="common">Speckled blister lichen</name>
    <name type="synonym">Trypethelium virens</name>
    <dbReference type="NCBI Taxonomy" id="1048519"/>
    <lineage>
        <taxon>Eukaryota</taxon>
        <taxon>Fungi</taxon>
        <taxon>Dikarya</taxon>
        <taxon>Ascomycota</taxon>
        <taxon>Pezizomycotina</taxon>
        <taxon>Dothideomycetes</taxon>
        <taxon>Dothideomycetes incertae sedis</taxon>
        <taxon>Trypetheliales</taxon>
        <taxon>Trypetheliaceae</taxon>
        <taxon>Viridothelium</taxon>
    </lineage>
</organism>
<accession>A0A6A6H685</accession>
<dbReference type="Pfam" id="PF06966">
    <property type="entry name" value="DUF1295"/>
    <property type="match status" value="1"/>
</dbReference>
<dbReference type="OrthoDB" id="67965at2759"/>
<sequence>MSYDSTAKKRDNVQTRGIYQSSPLGTGLFVGLRSADPLLQYAILSRNLGAPLLQRLGTSALAPGPPLITGLSFLDRLSLSPYRLILLLMSVGSAVKQQYWLLRIANEVIYPSGAIGVSIFNTVVNSLNSVFFICTATSASNNGEHFPQTPLLVGSALYVVGILTETVSEVQRRAFKRRPKNKGKVCDEGLWALARHVNYAGYTLWRSGYALAAGGWIWGAVVAGGFTYDFLARAIPVLDHYCQERYAEQWTQFKQKVPYKFLPYIY</sequence>
<dbReference type="EMBL" id="ML991807">
    <property type="protein sequence ID" value="KAF2233379.1"/>
    <property type="molecule type" value="Genomic_DNA"/>
</dbReference>
<evidence type="ECO:0000313" key="2">
    <source>
        <dbReference type="Proteomes" id="UP000800092"/>
    </source>
</evidence>
<protein>
    <recommendedName>
        <fullName evidence="3">Steroid 5-alpha reductase C-terminal domain-containing protein</fullName>
    </recommendedName>
</protein>
<evidence type="ECO:0000313" key="1">
    <source>
        <dbReference type="EMBL" id="KAF2233379.1"/>
    </source>
</evidence>